<dbReference type="EMBL" id="KV784354">
    <property type="protein sequence ID" value="OEU20877.1"/>
    <property type="molecule type" value="Genomic_DNA"/>
</dbReference>
<feature type="transmembrane region" description="Helical" evidence="1">
    <location>
        <begin position="85"/>
        <end position="106"/>
    </location>
</feature>
<dbReference type="KEGG" id="fcy:FRACYDRAFT_234510"/>
<evidence type="ECO:0000256" key="1">
    <source>
        <dbReference type="SAM" id="Phobius"/>
    </source>
</evidence>
<keyword evidence="3" id="KW-1185">Reference proteome</keyword>
<dbReference type="OrthoDB" id="660759at2759"/>
<reference evidence="2 3" key="1">
    <citation type="submission" date="2016-09" db="EMBL/GenBank/DDBJ databases">
        <title>Extensive genetic diversity and differential bi-allelic expression allows diatom success in the polar Southern Ocean.</title>
        <authorList>
            <consortium name="DOE Joint Genome Institute"/>
            <person name="Mock T."/>
            <person name="Otillar R.P."/>
            <person name="Strauss J."/>
            <person name="Dupont C."/>
            <person name="Frickenhaus S."/>
            <person name="Maumus F."/>
            <person name="Mcmullan M."/>
            <person name="Sanges R."/>
            <person name="Schmutz J."/>
            <person name="Toseland A."/>
            <person name="Valas R."/>
            <person name="Veluchamy A."/>
            <person name="Ward B.J."/>
            <person name="Allen A."/>
            <person name="Barry K."/>
            <person name="Falciatore A."/>
            <person name="Ferrante M."/>
            <person name="Fortunato A.E."/>
            <person name="Gloeckner G."/>
            <person name="Gruber A."/>
            <person name="Hipkin R."/>
            <person name="Janech M."/>
            <person name="Kroth P."/>
            <person name="Leese F."/>
            <person name="Lindquist E."/>
            <person name="Lyon B.R."/>
            <person name="Martin J."/>
            <person name="Mayer C."/>
            <person name="Parker M."/>
            <person name="Quesneville H."/>
            <person name="Raymond J."/>
            <person name="Uhlig C."/>
            <person name="Valentin K.U."/>
            <person name="Worden A.Z."/>
            <person name="Armbrust E.V."/>
            <person name="Bowler C."/>
            <person name="Green B."/>
            <person name="Moulton V."/>
            <person name="Van Oosterhout C."/>
            <person name="Grigoriev I."/>
        </authorList>
    </citation>
    <scope>NUCLEOTIDE SEQUENCE [LARGE SCALE GENOMIC DNA]</scope>
    <source>
        <strain evidence="2 3">CCMP1102</strain>
    </source>
</reference>
<dbReference type="Proteomes" id="UP000095751">
    <property type="component" value="Unassembled WGS sequence"/>
</dbReference>
<keyword evidence="1" id="KW-0812">Transmembrane</keyword>
<protein>
    <submittedName>
        <fullName evidence="2">Uncharacterized protein</fullName>
    </submittedName>
</protein>
<dbReference type="InParanoid" id="A0A1E7FRY5"/>
<gene>
    <name evidence="2" type="ORF">FRACYDRAFT_234510</name>
</gene>
<evidence type="ECO:0000313" key="2">
    <source>
        <dbReference type="EMBL" id="OEU20877.1"/>
    </source>
</evidence>
<sequence>MSTSSFGSWYDEQRAAENGDASGPSSSSSFTSWLSIDSEQVLPLFNSENLQGFSIESMKQSMEGSMPKKIMGMGYQQRFKVRVQLVALMWYLVSFLPGGTMGLRMVDKRTVTHCILDFVSTLFDDSKNGKYSKVEIKIRSVIIGKKERKKDSYARISPMYLEVITIRALSEYTSISLIKIHIPVS</sequence>
<keyword evidence="1" id="KW-1133">Transmembrane helix</keyword>
<organism evidence="2 3">
    <name type="scientific">Fragilariopsis cylindrus CCMP1102</name>
    <dbReference type="NCBI Taxonomy" id="635003"/>
    <lineage>
        <taxon>Eukaryota</taxon>
        <taxon>Sar</taxon>
        <taxon>Stramenopiles</taxon>
        <taxon>Ochrophyta</taxon>
        <taxon>Bacillariophyta</taxon>
        <taxon>Bacillariophyceae</taxon>
        <taxon>Bacillariophycidae</taxon>
        <taxon>Bacillariales</taxon>
        <taxon>Bacillariaceae</taxon>
        <taxon>Fragilariopsis</taxon>
    </lineage>
</organism>
<dbReference type="AlphaFoldDB" id="A0A1E7FRY5"/>
<proteinExistence type="predicted"/>
<keyword evidence="1" id="KW-0472">Membrane</keyword>
<evidence type="ECO:0000313" key="3">
    <source>
        <dbReference type="Proteomes" id="UP000095751"/>
    </source>
</evidence>
<accession>A0A1E7FRY5</accession>
<name>A0A1E7FRY5_9STRA</name>